<comment type="catalytic activity">
    <reaction evidence="12 13">
        <text>tRNA(Phe) + L-phenylalanine + ATP = L-phenylalanyl-tRNA(Phe) + AMP + diphosphate + H(+)</text>
        <dbReference type="Rhea" id="RHEA:19413"/>
        <dbReference type="Rhea" id="RHEA-COMP:9668"/>
        <dbReference type="Rhea" id="RHEA-COMP:9699"/>
        <dbReference type="ChEBI" id="CHEBI:15378"/>
        <dbReference type="ChEBI" id="CHEBI:30616"/>
        <dbReference type="ChEBI" id="CHEBI:33019"/>
        <dbReference type="ChEBI" id="CHEBI:58095"/>
        <dbReference type="ChEBI" id="CHEBI:78442"/>
        <dbReference type="ChEBI" id="CHEBI:78531"/>
        <dbReference type="ChEBI" id="CHEBI:456215"/>
        <dbReference type="EC" id="6.1.1.20"/>
    </reaction>
</comment>
<dbReference type="GO" id="GO:0005524">
    <property type="term" value="F:ATP binding"/>
    <property type="evidence" value="ECO:0007669"/>
    <property type="project" value="UniProtKB-UniRule"/>
</dbReference>
<evidence type="ECO:0000256" key="1">
    <source>
        <dbReference type="ARBA" id="ARBA00004496"/>
    </source>
</evidence>
<dbReference type="EMBL" id="CP007139">
    <property type="protein sequence ID" value="AIE86416.1"/>
    <property type="molecule type" value="Genomic_DNA"/>
</dbReference>
<dbReference type="NCBIfam" id="TIGR00468">
    <property type="entry name" value="pheS"/>
    <property type="match status" value="1"/>
</dbReference>
<feature type="domain" description="Aminoacyl-transfer RNA synthetases class-II family profile" evidence="14">
    <location>
        <begin position="116"/>
        <end position="341"/>
    </location>
</feature>
<evidence type="ECO:0000256" key="11">
    <source>
        <dbReference type="ARBA" id="ARBA00023146"/>
    </source>
</evidence>
<dbReference type="AlphaFoldDB" id="A0A068NSJ4"/>
<dbReference type="InterPro" id="IPR006195">
    <property type="entry name" value="aa-tRNA-synth_II"/>
</dbReference>
<dbReference type="PANTHER" id="PTHR11538">
    <property type="entry name" value="PHENYLALANYL-TRNA SYNTHETASE"/>
    <property type="match status" value="1"/>
</dbReference>
<keyword evidence="5 13" id="KW-0436">Ligase</keyword>
<keyword evidence="7 13" id="KW-0547">Nucleotide-binding</keyword>
<dbReference type="EC" id="6.1.1.20" evidence="13"/>
<keyword evidence="16" id="KW-1185">Reference proteome</keyword>
<keyword evidence="8 13" id="KW-0067">ATP-binding</keyword>
<comment type="similarity">
    <text evidence="2 13">Belongs to the class-II aminoacyl-tRNA synthetase family. Phe-tRNA synthetase alpha subunit type 1 subfamily.</text>
</comment>
<organism evidence="15 16">
    <name type="scientific">Fimbriimonas ginsengisoli Gsoil 348</name>
    <dbReference type="NCBI Taxonomy" id="661478"/>
    <lineage>
        <taxon>Bacteria</taxon>
        <taxon>Bacillati</taxon>
        <taxon>Armatimonadota</taxon>
        <taxon>Fimbriimonadia</taxon>
        <taxon>Fimbriimonadales</taxon>
        <taxon>Fimbriimonadaceae</taxon>
        <taxon>Fimbriimonas</taxon>
    </lineage>
</organism>
<evidence type="ECO:0000256" key="13">
    <source>
        <dbReference type="HAMAP-Rule" id="MF_00281"/>
    </source>
</evidence>
<keyword evidence="6 13" id="KW-0479">Metal-binding</keyword>
<evidence type="ECO:0000256" key="7">
    <source>
        <dbReference type="ARBA" id="ARBA00022741"/>
    </source>
</evidence>
<evidence type="ECO:0000256" key="3">
    <source>
        <dbReference type="ARBA" id="ARBA00011209"/>
    </source>
</evidence>
<keyword evidence="10 13" id="KW-0648">Protein biosynthesis</keyword>
<dbReference type="SUPFAM" id="SSF46589">
    <property type="entry name" value="tRNA-binding arm"/>
    <property type="match status" value="1"/>
</dbReference>
<dbReference type="GO" id="GO:0005737">
    <property type="term" value="C:cytoplasm"/>
    <property type="evidence" value="ECO:0007669"/>
    <property type="project" value="UniProtKB-SubCell"/>
</dbReference>
<comment type="cofactor">
    <cofactor evidence="13">
        <name>Mg(2+)</name>
        <dbReference type="ChEBI" id="CHEBI:18420"/>
    </cofactor>
    <text evidence="13">Binds 2 magnesium ions per tetramer.</text>
</comment>
<dbReference type="OrthoDB" id="9800719at2"/>
<dbReference type="RefSeq" id="WP_025229617.1">
    <property type="nucleotide sequence ID" value="NZ_CP007139.1"/>
</dbReference>
<dbReference type="GO" id="GO:0000287">
    <property type="term" value="F:magnesium ion binding"/>
    <property type="evidence" value="ECO:0007669"/>
    <property type="project" value="UniProtKB-UniRule"/>
</dbReference>
<keyword evidence="4 13" id="KW-0963">Cytoplasm</keyword>
<dbReference type="HAMAP" id="MF_00281">
    <property type="entry name" value="Phe_tRNA_synth_alpha1"/>
    <property type="match status" value="1"/>
</dbReference>
<evidence type="ECO:0000256" key="4">
    <source>
        <dbReference type="ARBA" id="ARBA00022490"/>
    </source>
</evidence>
<comment type="subunit">
    <text evidence="3 13">Tetramer of two alpha and two beta subunits.</text>
</comment>
<dbReference type="InterPro" id="IPR004529">
    <property type="entry name" value="Phe-tRNA-synth_IIc_asu"/>
</dbReference>
<evidence type="ECO:0000256" key="2">
    <source>
        <dbReference type="ARBA" id="ARBA00010207"/>
    </source>
</evidence>
<feature type="binding site" evidence="13">
    <location>
        <position position="253"/>
    </location>
    <ligand>
        <name>Mg(2+)</name>
        <dbReference type="ChEBI" id="CHEBI:18420"/>
        <note>shared with beta subunit</note>
    </ligand>
</feature>
<dbReference type="GO" id="GO:0004826">
    <property type="term" value="F:phenylalanine-tRNA ligase activity"/>
    <property type="evidence" value="ECO:0007669"/>
    <property type="project" value="UniProtKB-UniRule"/>
</dbReference>
<name>A0A068NSJ4_FIMGI</name>
<dbReference type="GO" id="GO:0006432">
    <property type="term" value="P:phenylalanyl-tRNA aminoacylation"/>
    <property type="evidence" value="ECO:0007669"/>
    <property type="project" value="UniProtKB-UniRule"/>
</dbReference>
<protein>
    <recommendedName>
        <fullName evidence="13">Phenylalanine--tRNA ligase alpha subunit</fullName>
        <ecNumber evidence="13">6.1.1.20</ecNumber>
    </recommendedName>
    <alternativeName>
        <fullName evidence="13">Phenylalanyl-tRNA synthetase alpha subunit</fullName>
        <shortName evidence="13">PheRS</shortName>
    </alternativeName>
</protein>
<dbReference type="Gene3D" id="3.30.930.10">
    <property type="entry name" value="Bira Bifunctional Protein, Domain 2"/>
    <property type="match status" value="1"/>
</dbReference>
<evidence type="ECO:0000256" key="12">
    <source>
        <dbReference type="ARBA" id="ARBA00049255"/>
    </source>
</evidence>
<keyword evidence="9 13" id="KW-0460">Magnesium</keyword>
<evidence type="ECO:0000313" key="16">
    <source>
        <dbReference type="Proteomes" id="UP000027982"/>
    </source>
</evidence>
<dbReference type="STRING" id="661478.OP10G_3048"/>
<dbReference type="eggNOG" id="COG0016">
    <property type="taxonomic scope" value="Bacteria"/>
</dbReference>
<evidence type="ECO:0000256" key="9">
    <source>
        <dbReference type="ARBA" id="ARBA00022842"/>
    </source>
</evidence>
<evidence type="ECO:0000313" key="15">
    <source>
        <dbReference type="EMBL" id="AIE86416.1"/>
    </source>
</evidence>
<evidence type="ECO:0000256" key="10">
    <source>
        <dbReference type="ARBA" id="ARBA00022917"/>
    </source>
</evidence>
<dbReference type="KEGG" id="fgi:OP10G_3048"/>
<dbReference type="PANTHER" id="PTHR11538:SF41">
    <property type="entry name" value="PHENYLALANINE--TRNA LIGASE, MITOCHONDRIAL"/>
    <property type="match status" value="1"/>
</dbReference>
<dbReference type="InterPro" id="IPR010978">
    <property type="entry name" value="tRNA-bd_arm"/>
</dbReference>
<dbReference type="Pfam" id="PF01409">
    <property type="entry name" value="tRNA-synt_2d"/>
    <property type="match status" value="1"/>
</dbReference>
<dbReference type="InterPro" id="IPR002319">
    <property type="entry name" value="Phenylalanyl-tRNA_Synthase"/>
</dbReference>
<dbReference type="Pfam" id="PF02912">
    <property type="entry name" value="Phe_tRNA-synt_N"/>
    <property type="match status" value="1"/>
</dbReference>
<evidence type="ECO:0000256" key="5">
    <source>
        <dbReference type="ARBA" id="ARBA00022598"/>
    </source>
</evidence>
<dbReference type="InterPro" id="IPR004188">
    <property type="entry name" value="Phe-tRNA_ligase_II_N"/>
</dbReference>
<dbReference type="HOGENOM" id="CLU_025086_0_1_0"/>
<keyword evidence="11 13" id="KW-0030">Aminoacyl-tRNA synthetase</keyword>
<proteinExistence type="inferred from homology"/>
<sequence>MDTPEELQRSAAAEIAVAESTAALREIESRFLGKSGSIPALMKLLGGLDKDERPAFGQRVNGAKNHVQALIDERAAGLRSRERLAQFEAERIDVTMPGDRPRMGYEHILQLTTNKIKRVLGGLGFQYLESPELEEFRYNFDALNYPPDHPAMDDQDTFYVDDDHVLRTQCTALQGRVFESTPPPLRCFTVGRTYRNEAVDRTHNHTFHQVDCFMIDEGVSMAHLKGTLGVFARAMFGEEVQIRFRPDFFPFVEPGVDYAISTPKLFDGRWVELGGAGLIHPNILERYGIDTERYSGFAFGLGVERIPMMAYGIDDLRLFLENDLRFLEQFRGESQDPEPLPRQSIA</sequence>
<accession>A0A068NSJ4</accession>
<evidence type="ECO:0000256" key="8">
    <source>
        <dbReference type="ARBA" id="ARBA00022840"/>
    </source>
</evidence>
<gene>
    <name evidence="13" type="primary">pheS</name>
    <name evidence="15" type="ORF">OP10G_3048</name>
</gene>
<dbReference type="PROSITE" id="PS50862">
    <property type="entry name" value="AA_TRNA_LIGASE_II"/>
    <property type="match status" value="1"/>
</dbReference>
<dbReference type="InterPro" id="IPR022911">
    <property type="entry name" value="Phe_tRNA_ligase_alpha1_bac"/>
</dbReference>
<evidence type="ECO:0000259" key="14">
    <source>
        <dbReference type="PROSITE" id="PS50862"/>
    </source>
</evidence>
<dbReference type="SUPFAM" id="SSF55681">
    <property type="entry name" value="Class II aaRS and biotin synthetases"/>
    <property type="match status" value="1"/>
</dbReference>
<evidence type="ECO:0000256" key="6">
    <source>
        <dbReference type="ARBA" id="ARBA00022723"/>
    </source>
</evidence>
<dbReference type="CDD" id="cd00496">
    <property type="entry name" value="PheRS_alpha_core"/>
    <property type="match status" value="1"/>
</dbReference>
<reference evidence="15 16" key="1">
    <citation type="journal article" date="2014" name="PLoS ONE">
        <title>The first complete genome sequence of the class fimbriimonadia in the phylum armatimonadetes.</title>
        <authorList>
            <person name="Hu Z.Y."/>
            <person name="Wang Y.Z."/>
            <person name="Im W.T."/>
            <person name="Wang S.Y."/>
            <person name="Zhao G.P."/>
            <person name="Zheng H.J."/>
            <person name="Quan Z.X."/>
        </authorList>
    </citation>
    <scope>NUCLEOTIDE SEQUENCE [LARGE SCALE GENOMIC DNA]</scope>
    <source>
        <strain evidence="15">Gsoil 348</strain>
    </source>
</reference>
<dbReference type="InterPro" id="IPR045864">
    <property type="entry name" value="aa-tRNA-synth_II/BPL/LPL"/>
</dbReference>
<dbReference type="GO" id="GO:0000049">
    <property type="term" value="F:tRNA binding"/>
    <property type="evidence" value="ECO:0007669"/>
    <property type="project" value="InterPro"/>
</dbReference>
<dbReference type="Proteomes" id="UP000027982">
    <property type="component" value="Chromosome"/>
</dbReference>
<comment type="subcellular location">
    <subcellularLocation>
        <location evidence="1 13">Cytoplasm</location>
    </subcellularLocation>
</comment>